<feature type="region of interest" description="Disordered" evidence="13">
    <location>
        <begin position="1"/>
        <end position="43"/>
    </location>
</feature>
<evidence type="ECO:0000256" key="10">
    <source>
        <dbReference type="ARBA" id="ARBA00034269"/>
    </source>
</evidence>
<keyword evidence="5 12" id="KW-0812">Transmembrane</keyword>
<evidence type="ECO:0000256" key="2">
    <source>
        <dbReference type="ARBA" id="ARBA00009765"/>
    </source>
</evidence>
<dbReference type="InterPro" id="IPR002523">
    <property type="entry name" value="MgTranspt_CorA/ZnTranspt_ZntB"/>
</dbReference>
<feature type="compositionally biased region" description="Basic residues" evidence="13">
    <location>
        <begin position="10"/>
        <end position="23"/>
    </location>
</feature>
<dbReference type="InterPro" id="IPR004488">
    <property type="entry name" value="Mg/Co-transport_prot_CorA"/>
</dbReference>
<evidence type="ECO:0000256" key="8">
    <source>
        <dbReference type="ARBA" id="ARBA00023065"/>
    </source>
</evidence>
<keyword evidence="6 12" id="KW-0460">Magnesium</keyword>
<dbReference type="FunFam" id="1.20.58.340:FF:000004">
    <property type="entry name" value="Magnesium transport protein CorA"/>
    <property type="match status" value="1"/>
</dbReference>
<dbReference type="GO" id="GO:0005886">
    <property type="term" value="C:plasma membrane"/>
    <property type="evidence" value="ECO:0007669"/>
    <property type="project" value="UniProtKB-SubCell"/>
</dbReference>
<proteinExistence type="inferred from homology"/>
<dbReference type="PANTHER" id="PTHR46494:SF1">
    <property type="entry name" value="CORA FAMILY METAL ION TRANSPORTER (EUROFUNG)"/>
    <property type="match status" value="1"/>
</dbReference>
<keyword evidence="8 12" id="KW-0406">Ion transport</keyword>
<evidence type="ECO:0000256" key="13">
    <source>
        <dbReference type="SAM" id="MobiDB-lite"/>
    </source>
</evidence>
<feature type="transmembrane region" description="Helical" evidence="12">
    <location>
        <begin position="332"/>
        <end position="351"/>
    </location>
</feature>
<dbReference type="EMBL" id="VBOT01000071">
    <property type="protein sequence ID" value="TMQ51455.1"/>
    <property type="molecule type" value="Genomic_DNA"/>
</dbReference>
<dbReference type="SUPFAM" id="SSF143865">
    <property type="entry name" value="CorA soluble domain-like"/>
    <property type="match status" value="1"/>
</dbReference>
<dbReference type="Pfam" id="PF01544">
    <property type="entry name" value="CorA"/>
    <property type="match status" value="1"/>
</dbReference>
<dbReference type="GO" id="GO:0050897">
    <property type="term" value="F:cobalt ion binding"/>
    <property type="evidence" value="ECO:0007669"/>
    <property type="project" value="TreeGrafter"/>
</dbReference>
<comment type="catalytic activity">
    <reaction evidence="10">
        <text>Mg(2+)(in) = Mg(2+)(out)</text>
        <dbReference type="Rhea" id="RHEA:29827"/>
        <dbReference type="ChEBI" id="CHEBI:18420"/>
    </reaction>
</comment>
<dbReference type="Gene3D" id="3.30.460.20">
    <property type="entry name" value="CorA soluble domain-like"/>
    <property type="match status" value="1"/>
</dbReference>
<dbReference type="InterPro" id="IPR045863">
    <property type="entry name" value="CorA_TM1_TM2"/>
</dbReference>
<dbReference type="InterPro" id="IPR045861">
    <property type="entry name" value="CorA_cytoplasmic_dom"/>
</dbReference>
<gene>
    <name evidence="12 14" type="primary">corA</name>
    <name evidence="14" type="ORF">E6K73_05670</name>
</gene>
<dbReference type="NCBIfam" id="TIGR00383">
    <property type="entry name" value="corA"/>
    <property type="match status" value="1"/>
</dbReference>
<evidence type="ECO:0000256" key="1">
    <source>
        <dbReference type="ARBA" id="ARBA00004651"/>
    </source>
</evidence>
<dbReference type="AlphaFoldDB" id="A0A538SJB0"/>
<evidence type="ECO:0000256" key="4">
    <source>
        <dbReference type="ARBA" id="ARBA00022475"/>
    </source>
</evidence>
<comment type="caution">
    <text evidence="14">The sequence shown here is derived from an EMBL/GenBank/DDBJ whole genome shotgun (WGS) entry which is preliminary data.</text>
</comment>
<evidence type="ECO:0000256" key="6">
    <source>
        <dbReference type="ARBA" id="ARBA00022842"/>
    </source>
</evidence>
<dbReference type="GO" id="GO:0015095">
    <property type="term" value="F:magnesium ion transmembrane transporter activity"/>
    <property type="evidence" value="ECO:0007669"/>
    <property type="project" value="UniProtKB-UniRule"/>
</dbReference>
<keyword evidence="3 12" id="KW-0813">Transport</keyword>
<evidence type="ECO:0000313" key="14">
    <source>
        <dbReference type="EMBL" id="TMQ51455.1"/>
    </source>
</evidence>
<dbReference type="PANTHER" id="PTHR46494">
    <property type="entry name" value="CORA FAMILY METAL ION TRANSPORTER (EUROFUNG)"/>
    <property type="match status" value="1"/>
</dbReference>
<dbReference type="GO" id="GO:0015087">
    <property type="term" value="F:cobalt ion transmembrane transporter activity"/>
    <property type="evidence" value="ECO:0007669"/>
    <property type="project" value="UniProtKB-UniRule"/>
</dbReference>
<dbReference type="SUPFAM" id="SSF144083">
    <property type="entry name" value="Magnesium transport protein CorA, transmembrane region"/>
    <property type="match status" value="1"/>
</dbReference>
<keyword evidence="9 12" id="KW-0472">Membrane</keyword>
<evidence type="ECO:0000256" key="9">
    <source>
        <dbReference type="ARBA" id="ARBA00023136"/>
    </source>
</evidence>
<comment type="similarity">
    <text evidence="2 12">Belongs to the CorA metal ion transporter (MIT) (TC 1.A.35) family.</text>
</comment>
<name>A0A538SJB0_UNCEI</name>
<evidence type="ECO:0000256" key="7">
    <source>
        <dbReference type="ARBA" id="ARBA00022989"/>
    </source>
</evidence>
<dbReference type="Proteomes" id="UP000320184">
    <property type="component" value="Unassembled WGS sequence"/>
</dbReference>
<organism evidence="14 15">
    <name type="scientific">Eiseniibacteriota bacterium</name>
    <dbReference type="NCBI Taxonomy" id="2212470"/>
    <lineage>
        <taxon>Bacteria</taxon>
        <taxon>Candidatus Eiseniibacteriota</taxon>
    </lineage>
</organism>
<evidence type="ECO:0000256" key="11">
    <source>
        <dbReference type="ARBA" id="ARBA00045497"/>
    </source>
</evidence>
<dbReference type="GO" id="GO:0000287">
    <property type="term" value="F:magnesium ion binding"/>
    <property type="evidence" value="ECO:0007669"/>
    <property type="project" value="TreeGrafter"/>
</dbReference>
<keyword evidence="7 12" id="KW-1133">Transmembrane helix</keyword>
<reference evidence="14 15" key="1">
    <citation type="journal article" date="2019" name="Nat. Microbiol.">
        <title>Mediterranean grassland soil C-N compound turnover is dependent on rainfall and depth, and is mediated by genomically divergent microorganisms.</title>
        <authorList>
            <person name="Diamond S."/>
            <person name="Andeer P.F."/>
            <person name="Li Z."/>
            <person name="Crits-Christoph A."/>
            <person name="Burstein D."/>
            <person name="Anantharaman K."/>
            <person name="Lane K.R."/>
            <person name="Thomas B.C."/>
            <person name="Pan C."/>
            <person name="Northen T.R."/>
            <person name="Banfield J.F."/>
        </authorList>
    </citation>
    <scope>NUCLEOTIDE SEQUENCE [LARGE SCALE GENOMIC DNA]</scope>
    <source>
        <strain evidence="14">WS_3</strain>
    </source>
</reference>
<protein>
    <recommendedName>
        <fullName evidence="12">Magnesium transport protein CorA</fullName>
    </recommendedName>
</protein>
<comment type="function">
    <text evidence="11">Mediates influx of magnesium ions. Alternates between open and closed states. Activated by low cytoplasmic Mg(2+) levels. Inactive when cytoplasmic Mg(2+) levels are high.</text>
</comment>
<feature type="transmembrane region" description="Helical" evidence="12">
    <location>
        <begin position="301"/>
        <end position="320"/>
    </location>
</feature>
<evidence type="ECO:0000256" key="12">
    <source>
        <dbReference type="RuleBase" id="RU362010"/>
    </source>
</evidence>
<dbReference type="CDD" id="cd12822">
    <property type="entry name" value="TmCorA-like"/>
    <property type="match status" value="1"/>
</dbReference>
<keyword evidence="4 12" id="KW-1003">Cell membrane</keyword>
<dbReference type="Gene3D" id="1.20.58.340">
    <property type="entry name" value="Magnesium transport protein CorA, transmembrane region"/>
    <property type="match status" value="2"/>
</dbReference>
<accession>A0A538SJB0</accession>
<evidence type="ECO:0000256" key="3">
    <source>
        <dbReference type="ARBA" id="ARBA00022448"/>
    </source>
</evidence>
<sequence length="357" mass="40429">MRRALDPGRRHPGRRLRPARRGHDRGPPPDLPPGAPPRARDGGASGVIRAWLADGGGARETTPEEALRGASAGGVAWIDFDCEDEAVARKTLEPLRIHPLVLEDMVMEVNRPKVDNYGDYLYVVMHSARWDEDRPTLREVDMVLGERFLVTYHDGSTRSIAAAHGVIALTAGPSHLLHFLLDVLVDHYLPIVDRIAEEIDELEERIFQDHGGEVHEKIIRLKRGMSALRRIVGPQRDTLLALTRDEFRTIPPEMRPYLRDVYDRLARVSDLLDSFRDESATLLDLHVSAASHRLNEVIKRLTVIATVGLPLTLITSYYGMNFNLAEYHWRTGWAYVLALLAGSAGVTWWYLKRKRWL</sequence>
<evidence type="ECO:0000256" key="5">
    <source>
        <dbReference type="ARBA" id="ARBA00022692"/>
    </source>
</evidence>
<comment type="subcellular location">
    <subcellularLocation>
        <location evidence="1">Cell membrane</location>
        <topology evidence="1">Multi-pass membrane protein</topology>
    </subcellularLocation>
    <subcellularLocation>
        <location evidence="12">Membrane</location>
        <topology evidence="12">Multi-pass membrane protein</topology>
    </subcellularLocation>
</comment>
<evidence type="ECO:0000313" key="15">
    <source>
        <dbReference type="Proteomes" id="UP000320184"/>
    </source>
</evidence>